<dbReference type="eggNOG" id="ENOG502SCMC">
    <property type="taxonomic scope" value="Eukaryota"/>
</dbReference>
<dbReference type="KEGG" id="pif:PITG_22476"/>
<keyword evidence="1" id="KW-1133">Transmembrane helix</keyword>
<evidence type="ECO:0000313" key="2">
    <source>
        <dbReference type="EMBL" id="EEY62345.1"/>
    </source>
</evidence>
<proteinExistence type="predicted"/>
<reference evidence="3" key="1">
    <citation type="journal article" date="2009" name="Nature">
        <title>Genome sequence and analysis of the Irish potato famine pathogen Phytophthora infestans.</title>
        <authorList>
            <consortium name="The Broad Institute Genome Sequencing Platform"/>
            <person name="Haas B.J."/>
            <person name="Kamoun S."/>
            <person name="Zody M.C."/>
            <person name="Jiang R.H."/>
            <person name="Handsaker R.E."/>
            <person name="Cano L.M."/>
            <person name="Grabherr M."/>
            <person name="Kodira C.D."/>
            <person name="Raffaele S."/>
            <person name="Torto-Alalibo T."/>
            <person name="Bozkurt T.O."/>
            <person name="Ah-Fong A.M."/>
            <person name="Alvarado L."/>
            <person name="Anderson V.L."/>
            <person name="Armstrong M.R."/>
            <person name="Avrova A."/>
            <person name="Baxter L."/>
            <person name="Beynon J."/>
            <person name="Boevink P.C."/>
            <person name="Bollmann S.R."/>
            <person name="Bos J.I."/>
            <person name="Bulone V."/>
            <person name="Cai G."/>
            <person name="Cakir C."/>
            <person name="Carrington J.C."/>
            <person name="Chawner M."/>
            <person name="Conti L."/>
            <person name="Costanzo S."/>
            <person name="Ewan R."/>
            <person name="Fahlgren N."/>
            <person name="Fischbach M.A."/>
            <person name="Fugelstad J."/>
            <person name="Gilroy E.M."/>
            <person name="Gnerre S."/>
            <person name="Green P.J."/>
            <person name="Grenville-Briggs L.J."/>
            <person name="Griffith J."/>
            <person name="Grunwald N.J."/>
            <person name="Horn K."/>
            <person name="Horner N.R."/>
            <person name="Hu C.H."/>
            <person name="Huitema E."/>
            <person name="Jeong D.H."/>
            <person name="Jones A.M."/>
            <person name="Jones J.D."/>
            <person name="Jones R.W."/>
            <person name="Karlsson E.K."/>
            <person name="Kunjeti S.G."/>
            <person name="Lamour K."/>
            <person name="Liu Z."/>
            <person name="Ma L."/>
            <person name="Maclean D."/>
            <person name="Chibucos M.C."/>
            <person name="McDonald H."/>
            <person name="McWalters J."/>
            <person name="Meijer H.J."/>
            <person name="Morgan W."/>
            <person name="Morris P.F."/>
            <person name="Munro C.A."/>
            <person name="O'Neill K."/>
            <person name="Ospina-Giraldo M."/>
            <person name="Pinzon A."/>
            <person name="Pritchard L."/>
            <person name="Ramsahoye B."/>
            <person name="Ren Q."/>
            <person name="Restrepo S."/>
            <person name="Roy S."/>
            <person name="Sadanandom A."/>
            <person name="Savidor A."/>
            <person name="Schornack S."/>
            <person name="Schwartz D.C."/>
            <person name="Schumann U.D."/>
            <person name="Schwessinger B."/>
            <person name="Seyer L."/>
            <person name="Sharpe T."/>
            <person name="Silvar C."/>
            <person name="Song J."/>
            <person name="Studholme D.J."/>
            <person name="Sykes S."/>
            <person name="Thines M."/>
            <person name="van de Vondervoort P.J."/>
            <person name="Phuntumart V."/>
            <person name="Wawra S."/>
            <person name="Weide R."/>
            <person name="Win J."/>
            <person name="Young C."/>
            <person name="Zhou S."/>
            <person name="Fry W."/>
            <person name="Meyers B.C."/>
            <person name="van West P."/>
            <person name="Ristaino J."/>
            <person name="Govers F."/>
            <person name="Birch P.R."/>
            <person name="Whisson S.C."/>
            <person name="Judelson H.S."/>
            <person name="Nusbaum C."/>
        </authorList>
    </citation>
    <scope>NUCLEOTIDE SEQUENCE [LARGE SCALE GENOMIC DNA]</scope>
    <source>
        <strain evidence="3">T30-4</strain>
    </source>
</reference>
<protein>
    <submittedName>
        <fullName evidence="2">Sulfatase-like protein</fullName>
    </submittedName>
</protein>
<organism evidence="2 3">
    <name type="scientific">Phytophthora infestans (strain T30-4)</name>
    <name type="common">Potato late blight agent</name>
    <dbReference type="NCBI Taxonomy" id="403677"/>
    <lineage>
        <taxon>Eukaryota</taxon>
        <taxon>Sar</taxon>
        <taxon>Stramenopiles</taxon>
        <taxon>Oomycota</taxon>
        <taxon>Peronosporomycetes</taxon>
        <taxon>Peronosporales</taxon>
        <taxon>Peronosporaceae</taxon>
        <taxon>Phytophthora</taxon>
    </lineage>
</organism>
<dbReference type="EMBL" id="GG690846">
    <property type="protein sequence ID" value="EEY62345.1"/>
    <property type="molecule type" value="Genomic_DNA"/>
</dbReference>
<keyword evidence="1" id="KW-0812">Transmembrane</keyword>
<evidence type="ECO:0000313" key="3">
    <source>
        <dbReference type="Proteomes" id="UP000006643"/>
    </source>
</evidence>
<gene>
    <name evidence="2" type="ORF">PITG_22476</name>
</gene>
<accession>D0RMD6</accession>
<dbReference type="InParanoid" id="D0RMD6"/>
<dbReference type="RefSeq" id="XP_002909794.1">
    <property type="nucleotide sequence ID" value="XM_002909748.1"/>
</dbReference>
<dbReference type="VEuPathDB" id="FungiDB:PITG_22476"/>
<dbReference type="HOGENOM" id="CLU_1163081_0_0_1"/>
<keyword evidence="1" id="KW-0472">Membrane</keyword>
<name>D0RMD6_PHYIT</name>
<feature type="transmembrane region" description="Helical" evidence="1">
    <location>
        <begin position="31"/>
        <end position="47"/>
    </location>
</feature>
<sequence>MDTRDDVKSRWFKTRQLLQSIQNSPFWSHRWLGWAFVYVSVLLVFLVDRSVGLSALIEMYGSDKDHTLGVTLGALGLGMLEDWICATYLVAVLWLIDFFLSQTLGASSDSMTLQTFIKWKRQRILRRGVTFVTSWLLFVATAAPFAVDMMLVRLRSMRFTFEIVSMAIAESDMAQCSLYLPRSSASLPHMDVMARSSHAGTRQHPLLHLGRRIWLTPPRKTTKIWTPKEENNIMVSAFI</sequence>
<evidence type="ECO:0000256" key="1">
    <source>
        <dbReference type="SAM" id="Phobius"/>
    </source>
</evidence>
<feature type="transmembrane region" description="Helical" evidence="1">
    <location>
        <begin position="129"/>
        <end position="151"/>
    </location>
</feature>
<dbReference type="Proteomes" id="UP000006643">
    <property type="component" value="Unassembled WGS sequence"/>
</dbReference>
<dbReference type="STRING" id="403677.D0RMD6"/>
<dbReference type="GeneID" id="9468089"/>
<dbReference type="AlphaFoldDB" id="D0RMD6"/>
<dbReference type="OrthoDB" id="119097at2759"/>
<keyword evidence="3" id="KW-1185">Reference proteome</keyword>